<evidence type="ECO:0000313" key="1">
    <source>
        <dbReference type="EMBL" id="PSS22637.1"/>
    </source>
</evidence>
<dbReference type="Proteomes" id="UP000186601">
    <property type="component" value="Unassembled WGS sequence"/>
</dbReference>
<gene>
    <name evidence="1" type="ORF">PHLCEN_2v3064</name>
</gene>
<comment type="caution">
    <text evidence="1">The sequence shown here is derived from an EMBL/GenBank/DDBJ whole genome shotgun (WGS) entry which is preliminary data.</text>
</comment>
<protein>
    <submittedName>
        <fullName evidence="1">Uncharacterized protein</fullName>
    </submittedName>
</protein>
<dbReference type="STRING" id="98765.A0A2R6R7B8"/>
<keyword evidence="2" id="KW-1185">Reference proteome</keyword>
<dbReference type="OrthoDB" id="408631at2759"/>
<proteinExistence type="predicted"/>
<dbReference type="AlphaFoldDB" id="A0A2R6R7B8"/>
<dbReference type="Gene3D" id="3.40.50.1820">
    <property type="entry name" value="alpha/beta hydrolase"/>
    <property type="match status" value="1"/>
</dbReference>
<dbReference type="InterPro" id="IPR029058">
    <property type="entry name" value="AB_hydrolase_fold"/>
</dbReference>
<sequence length="125" mass="13356">MDKIGTAFISPTINITGATELLEFFAILDRPDATQLDPSFIATADEILILYPDDPALGSPFGTGNDTFGLDPEYKRITAITGDLAFQALRRAWIEAAIAVGVPAFGYIFTDPESVMASEPWLGGG</sequence>
<evidence type="ECO:0000313" key="2">
    <source>
        <dbReference type="Proteomes" id="UP000186601"/>
    </source>
</evidence>
<reference evidence="1 2" key="1">
    <citation type="submission" date="2018-02" db="EMBL/GenBank/DDBJ databases">
        <title>Genome sequence of the basidiomycete white-rot fungus Phlebia centrifuga.</title>
        <authorList>
            <person name="Granchi Z."/>
            <person name="Peng M."/>
            <person name="de Vries R.P."/>
            <person name="Hilden K."/>
            <person name="Makela M.R."/>
            <person name="Grigoriev I."/>
            <person name="Riley R."/>
        </authorList>
    </citation>
    <scope>NUCLEOTIDE SEQUENCE [LARGE SCALE GENOMIC DNA]</scope>
    <source>
        <strain evidence="1 2">FBCC195</strain>
    </source>
</reference>
<accession>A0A2R6R7B8</accession>
<dbReference type="EMBL" id="MLYV02000272">
    <property type="protein sequence ID" value="PSS22637.1"/>
    <property type="molecule type" value="Genomic_DNA"/>
</dbReference>
<name>A0A2R6R7B8_9APHY</name>
<organism evidence="1 2">
    <name type="scientific">Hermanssonia centrifuga</name>
    <dbReference type="NCBI Taxonomy" id="98765"/>
    <lineage>
        <taxon>Eukaryota</taxon>
        <taxon>Fungi</taxon>
        <taxon>Dikarya</taxon>
        <taxon>Basidiomycota</taxon>
        <taxon>Agaricomycotina</taxon>
        <taxon>Agaricomycetes</taxon>
        <taxon>Polyporales</taxon>
        <taxon>Meruliaceae</taxon>
        <taxon>Hermanssonia</taxon>
    </lineage>
</organism>